<dbReference type="Proteomes" id="UP001065593">
    <property type="component" value="Unassembled WGS sequence"/>
</dbReference>
<keyword evidence="1" id="KW-1188">Viral release from host cell</keyword>
<dbReference type="Pfam" id="PF10668">
    <property type="entry name" value="Phage_terminase"/>
    <property type="match status" value="1"/>
</dbReference>
<name>A0ABQ5NIQ8_9BACI</name>
<accession>A0ABQ5NIQ8</accession>
<evidence type="ECO:0000313" key="5">
    <source>
        <dbReference type="Proteomes" id="UP001065593"/>
    </source>
</evidence>
<organism evidence="4 5">
    <name type="scientific">Lysinibacillus piscis</name>
    <dbReference type="NCBI Taxonomy" id="2518931"/>
    <lineage>
        <taxon>Bacteria</taxon>
        <taxon>Bacillati</taxon>
        <taxon>Bacillota</taxon>
        <taxon>Bacilli</taxon>
        <taxon>Bacillales</taxon>
        <taxon>Bacillaceae</taxon>
        <taxon>Lysinibacillus</taxon>
    </lineage>
</organism>
<reference evidence="4" key="1">
    <citation type="submission" date="2022-08" db="EMBL/GenBank/DDBJ databases">
        <title>Draft genome sequence of Lysinibacillus sp. strain KH24.</title>
        <authorList>
            <person name="Kanbe H."/>
            <person name="Itoh H."/>
        </authorList>
    </citation>
    <scope>NUCLEOTIDE SEQUENCE</scope>
    <source>
        <strain evidence="4">KH24</strain>
    </source>
</reference>
<keyword evidence="5" id="KW-1185">Reference proteome</keyword>
<dbReference type="InterPro" id="IPR052404">
    <property type="entry name" value="SPP1-like_terminase"/>
</dbReference>
<dbReference type="InterPro" id="IPR038713">
    <property type="entry name" value="Terminase_Gp1_N_sf"/>
</dbReference>
<dbReference type="Gene3D" id="1.10.10.1400">
    <property type="entry name" value="Terminase, small subunit, N-terminal DNA-binding domain, HTH motif"/>
    <property type="match status" value="1"/>
</dbReference>
<protein>
    <submittedName>
        <fullName evidence="4">Phage terminase small subunit</fullName>
    </submittedName>
</protein>
<dbReference type="RefSeq" id="WP_264988007.1">
    <property type="nucleotide sequence ID" value="NZ_BRZA01000002.1"/>
</dbReference>
<dbReference type="InterPro" id="IPR018925">
    <property type="entry name" value="XtmA-like_N"/>
</dbReference>
<evidence type="ECO:0000259" key="3">
    <source>
        <dbReference type="Pfam" id="PF10668"/>
    </source>
</evidence>
<evidence type="ECO:0000256" key="2">
    <source>
        <dbReference type="ARBA" id="ARBA00023219"/>
    </source>
</evidence>
<comment type="caution">
    <text evidence="4">The sequence shown here is derived from an EMBL/GenBank/DDBJ whole genome shotgun (WGS) entry which is preliminary data.</text>
</comment>
<dbReference type="PANTHER" id="PTHR41328">
    <property type="entry name" value="TERMINASE SMALL SUBUNIT-RELATED"/>
    <property type="match status" value="1"/>
</dbReference>
<feature type="domain" description="PBSX phage terminase small subunit-like N-terminal" evidence="3">
    <location>
        <begin position="1"/>
        <end position="58"/>
    </location>
</feature>
<sequence>MTRARNPRRDKAYDIYKAHNGEIKLKDIAAQLNVSESTVRGWKNKDEWDERLEAESNGMRQSKSEKNMEYSVKEKSDTEAAVQFEIVPSDSLNSQQLLFCLYYTKYWNATKAYRKVYGCDYASAMSSSSRLIKNDKVQKEIRRLKAELANGIMLDARQVLQKYVDIAFADITDFIDFSQVESYATETTVTTDEDGNEVQTIRTEPFTYTKFALRHSDEIDGTLLTTLSKGKDGVFKVQLADKMVALNMLAKYTDLLDENTRKQLLIEQNKLNIKKTHSEIAKIRAETKGNAHNQRSVDLSRLTQEELRALAARNKR</sequence>
<evidence type="ECO:0000256" key="1">
    <source>
        <dbReference type="ARBA" id="ARBA00022612"/>
    </source>
</evidence>
<dbReference type="Pfam" id="PF03592">
    <property type="entry name" value="Terminase_2"/>
    <property type="match status" value="1"/>
</dbReference>
<dbReference type="InterPro" id="IPR005335">
    <property type="entry name" value="Terminase_ssu"/>
</dbReference>
<evidence type="ECO:0000313" key="4">
    <source>
        <dbReference type="EMBL" id="GLC88243.1"/>
    </source>
</evidence>
<dbReference type="EMBL" id="BRZA01000002">
    <property type="protein sequence ID" value="GLC88243.1"/>
    <property type="molecule type" value="Genomic_DNA"/>
</dbReference>
<keyword evidence="2" id="KW-0231">Viral genome packaging</keyword>
<proteinExistence type="predicted"/>
<gene>
    <name evidence="4" type="ORF">LYSBPC_13700</name>
</gene>
<dbReference type="PANTHER" id="PTHR41328:SF3">
    <property type="entry name" value="PBSX PHAGE TERMINASE SMALL SUBUNIT"/>
    <property type="match status" value="1"/>
</dbReference>